<evidence type="ECO:0000313" key="3">
    <source>
        <dbReference type="Proteomes" id="UP001630127"/>
    </source>
</evidence>
<reference evidence="2 3" key="1">
    <citation type="submission" date="2024-11" db="EMBL/GenBank/DDBJ databases">
        <title>A near-complete genome assembly of Cinchona calisaya.</title>
        <authorList>
            <person name="Lian D.C."/>
            <person name="Zhao X.W."/>
            <person name="Wei L."/>
        </authorList>
    </citation>
    <scope>NUCLEOTIDE SEQUENCE [LARGE SCALE GENOMIC DNA]</scope>
    <source>
        <tissue evidence="2">Nenye</tissue>
    </source>
</reference>
<keyword evidence="3" id="KW-1185">Reference proteome</keyword>
<comment type="caution">
    <text evidence="2">The sequence shown here is derived from an EMBL/GenBank/DDBJ whole genome shotgun (WGS) entry which is preliminary data.</text>
</comment>
<dbReference type="EMBL" id="JBJUIK010000010">
    <property type="protein sequence ID" value="KAL3515637.1"/>
    <property type="molecule type" value="Genomic_DNA"/>
</dbReference>
<evidence type="ECO:0000313" key="2">
    <source>
        <dbReference type="EMBL" id="KAL3515637.1"/>
    </source>
</evidence>
<accession>A0ABD2Z838</accession>
<name>A0ABD2Z838_9GENT</name>
<gene>
    <name evidence="2" type="ORF">ACH5RR_022539</name>
</gene>
<organism evidence="2 3">
    <name type="scientific">Cinchona calisaya</name>
    <dbReference type="NCBI Taxonomy" id="153742"/>
    <lineage>
        <taxon>Eukaryota</taxon>
        <taxon>Viridiplantae</taxon>
        <taxon>Streptophyta</taxon>
        <taxon>Embryophyta</taxon>
        <taxon>Tracheophyta</taxon>
        <taxon>Spermatophyta</taxon>
        <taxon>Magnoliopsida</taxon>
        <taxon>eudicotyledons</taxon>
        <taxon>Gunneridae</taxon>
        <taxon>Pentapetalae</taxon>
        <taxon>asterids</taxon>
        <taxon>lamiids</taxon>
        <taxon>Gentianales</taxon>
        <taxon>Rubiaceae</taxon>
        <taxon>Cinchonoideae</taxon>
        <taxon>Cinchoneae</taxon>
        <taxon>Cinchona</taxon>
    </lineage>
</organism>
<dbReference type="AlphaFoldDB" id="A0ABD2Z838"/>
<dbReference type="InterPro" id="IPR021929">
    <property type="entry name" value="R1A-like_N"/>
</dbReference>
<protein>
    <recommendedName>
        <fullName evidence="1">Late blight resistance protein R1A-like N-terminal domain-containing protein</fullName>
    </recommendedName>
</protein>
<proteinExistence type="predicted"/>
<dbReference type="Pfam" id="PF12061">
    <property type="entry name" value="NB-LRR"/>
    <property type="match status" value="1"/>
</dbReference>
<feature type="domain" description="Late blight resistance protein R1A-like N-terminal" evidence="1">
    <location>
        <begin position="100"/>
        <end position="278"/>
    </location>
</feature>
<dbReference type="Proteomes" id="UP001630127">
    <property type="component" value="Unassembled WGS sequence"/>
</dbReference>
<evidence type="ECO:0000259" key="1">
    <source>
        <dbReference type="Pfam" id="PF12061"/>
    </source>
</evidence>
<sequence>MPATVGGGSTKSIFGNMIRRMERILFHSELKNFVSLVYSFTQDLKSAYLRCHCLPSDPSNSERELARCRETIKLFLQKDVGESGITLLDYYSLGDDGDGQLTMDFIDSLLQNLHHFLVKLRNRGQELINFEQTLETLGEKLKFLKSFIGFAALQGVERKQLIDLLIHVEDVAVNAAKLICLCWWLEGDDDEQDCNEMRAEVSQLIHKKINPVDPQVRETYIHVLTASKLSRSLSQALALETNKHLVAEDFIDCLLDNLKDILEGSSSKFRFSVKDQCKNSLREQDSLVSFSGSR</sequence>